<keyword evidence="3" id="KW-1185">Reference proteome</keyword>
<feature type="chain" id="PRO_5043414991" description="Secreted protein" evidence="1">
    <location>
        <begin position="24"/>
        <end position="163"/>
    </location>
</feature>
<evidence type="ECO:0000313" key="2">
    <source>
        <dbReference type="EMBL" id="CAG9330841.1"/>
    </source>
</evidence>
<evidence type="ECO:0000256" key="1">
    <source>
        <dbReference type="SAM" id="SignalP"/>
    </source>
</evidence>
<name>A0AAU9JWV8_9CILI</name>
<dbReference type="AlphaFoldDB" id="A0AAU9JWV8"/>
<proteinExistence type="predicted"/>
<evidence type="ECO:0000313" key="3">
    <source>
        <dbReference type="Proteomes" id="UP001162131"/>
    </source>
</evidence>
<feature type="signal peptide" evidence="1">
    <location>
        <begin position="1"/>
        <end position="23"/>
    </location>
</feature>
<reference evidence="2" key="1">
    <citation type="submission" date="2021-09" db="EMBL/GenBank/DDBJ databases">
        <authorList>
            <consortium name="AG Swart"/>
            <person name="Singh M."/>
            <person name="Singh A."/>
            <person name="Seah K."/>
            <person name="Emmerich C."/>
        </authorList>
    </citation>
    <scope>NUCLEOTIDE SEQUENCE</scope>
    <source>
        <strain evidence="2">ATCC30299</strain>
    </source>
</reference>
<protein>
    <recommendedName>
        <fullName evidence="4">Secreted protein</fullName>
    </recommendedName>
</protein>
<comment type="caution">
    <text evidence="2">The sequence shown here is derived from an EMBL/GenBank/DDBJ whole genome shotgun (WGS) entry which is preliminary data.</text>
</comment>
<evidence type="ECO:0008006" key="4">
    <source>
        <dbReference type="Google" id="ProtNLM"/>
    </source>
</evidence>
<accession>A0AAU9JWV8</accession>
<gene>
    <name evidence="2" type="ORF">BSTOLATCC_MIC52253</name>
</gene>
<dbReference type="Proteomes" id="UP001162131">
    <property type="component" value="Unassembled WGS sequence"/>
</dbReference>
<dbReference type="EMBL" id="CAJZBQ010000052">
    <property type="protein sequence ID" value="CAG9330841.1"/>
    <property type="molecule type" value="Genomic_DNA"/>
</dbReference>
<sequence>MTLIINRAVLTVVILASISGSLAQESYLFTDEPIIAASVCYPFTCKTSKQSFTSETCIFYDVAATTFYAESGACGTGKTCTQGAVDSANWTCIANQPAGGQALIGEYCASSTTALALLSPLMLQHVPKRYVFQLIKLHALLMQHETIIDAQQDNIAVSLQLEA</sequence>
<keyword evidence="1" id="KW-0732">Signal</keyword>
<organism evidence="2 3">
    <name type="scientific">Blepharisma stoltei</name>
    <dbReference type="NCBI Taxonomy" id="1481888"/>
    <lineage>
        <taxon>Eukaryota</taxon>
        <taxon>Sar</taxon>
        <taxon>Alveolata</taxon>
        <taxon>Ciliophora</taxon>
        <taxon>Postciliodesmatophora</taxon>
        <taxon>Heterotrichea</taxon>
        <taxon>Heterotrichida</taxon>
        <taxon>Blepharismidae</taxon>
        <taxon>Blepharisma</taxon>
    </lineage>
</organism>